<evidence type="ECO:0000313" key="2">
    <source>
        <dbReference type="Proteomes" id="UP000789901"/>
    </source>
</evidence>
<protein>
    <submittedName>
        <fullName evidence="1">10789_t:CDS:1</fullName>
    </submittedName>
</protein>
<dbReference type="Proteomes" id="UP000789901">
    <property type="component" value="Unassembled WGS sequence"/>
</dbReference>
<proteinExistence type="predicted"/>
<feature type="non-terminal residue" evidence="1">
    <location>
        <position position="54"/>
    </location>
</feature>
<organism evidence="1 2">
    <name type="scientific">Gigaspora margarita</name>
    <dbReference type="NCBI Taxonomy" id="4874"/>
    <lineage>
        <taxon>Eukaryota</taxon>
        <taxon>Fungi</taxon>
        <taxon>Fungi incertae sedis</taxon>
        <taxon>Mucoromycota</taxon>
        <taxon>Glomeromycotina</taxon>
        <taxon>Glomeromycetes</taxon>
        <taxon>Diversisporales</taxon>
        <taxon>Gigasporaceae</taxon>
        <taxon>Gigaspora</taxon>
    </lineage>
</organism>
<feature type="non-terminal residue" evidence="1">
    <location>
        <position position="1"/>
    </location>
</feature>
<dbReference type="EMBL" id="CAJVQB010160972">
    <property type="protein sequence ID" value="CAG8856523.1"/>
    <property type="molecule type" value="Genomic_DNA"/>
</dbReference>
<accession>A0ABN7XMI5</accession>
<keyword evidence="2" id="KW-1185">Reference proteome</keyword>
<evidence type="ECO:0000313" key="1">
    <source>
        <dbReference type="EMBL" id="CAG8856523.1"/>
    </source>
</evidence>
<name>A0ABN7XMI5_GIGMA</name>
<gene>
    <name evidence="1" type="ORF">GMARGA_LOCUS45344</name>
</gene>
<sequence>FLETFRIPTLKPYKSDFDLWFESFYNQYKQQFKEIDEQHQLKTYNYIKWQISFQ</sequence>
<comment type="caution">
    <text evidence="1">The sequence shown here is derived from an EMBL/GenBank/DDBJ whole genome shotgun (WGS) entry which is preliminary data.</text>
</comment>
<reference evidence="1 2" key="1">
    <citation type="submission" date="2021-06" db="EMBL/GenBank/DDBJ databases">
        <authorList>
            <person name="Kallberg Y."/>
            <person name="Tangrot J."/>
            <person name="Rosling A."/>
        </authorList>
    </citation>
    <scope>NUCLEOTIDE SEQUENCE [LARGE SCALE GENOMIC DNA]</scope>
    <source>
        <strain evidence="1 2">120-4 pot B 10/14</strain>
    </source>
</reference>